<sequence length="261" mass="31202">MQEVNEDYDFCPVEPIVSAKNLIKYKIIHLTDVFLLLLILFAISILLTISAIQTSYFHLFSFILSSIVVNILYILKEKSSKNISNYKLFLKFLKLQTIFYSLIFTTFMIRRYFILEINDLYLKKISFYIFLGLIFLSFILFSFVKTYLGIYFFYSFALPLYFFMTTLFNIYSFSNLIIPLIVTIIIFIISIFKTYLQSLWVYKKIKDWKMFEEIALVGLCTAILLAVIQDWLFFEYFNYNLMNNGNFTDIGNFIFKKEYFN</sequence>
<keyword evidence="1" id="KW-0812">Transmembrane</keyword>
<evidence type="ECO:0000313" key="2">
    <source>
        <dbReference type="EMBL" id="RVD92800.1"/>
    </source>
</evidence>
<feature type="transmembrane region" description="Helical" evidence="1">
    <location>
        <begin position="214"/>
        <end position="234"/>
    </location>
</feature>
<dbReference type="AlphaFoldDB" id="A0A437ANP3"/>
<keyword evidence="1" id="KW-1133">Transmembrane helix</keyword>
<feature type="transmembrane region" description="Helical" evidence="1">
    <location>
        <begin position="177"/>
        <end position="202"/>
    </location>
</feature>
<feature type="transmembrane region" description="Helical" evidence="1">
    <location>
        <begin position="27"/>
        <end position="49"/>
    </location>
</feature>
<dbReference type="VEuPathDB" id="MicrosporidiaDB:TUBRATIS_006840"/>
<keyword evidence="1" id="KW-0472">Membrane</keyword>
<organism evidence="2 3">
    <name type="scientific">Tubulinosema ratisbonensis</name>
    <dbReference type="NCBI Taxonomy" id="291195"/>
    <lineage>
        <taxon>Eukaryota</taxon>
        <taxon>Fungi</taxon>
        <taxon>Fungi incertae sedis</taxon>
        <taxon>Microsporidia</taxon>
        <taxon>Tubulinosematoidea</taxon>
        <taxon>Tubulinosematidae</taxon>
        <taxon>Tubulinosema</taxon>
    </lineage>
</organism>
<dbReference type="EMBL" id="RCSS01000142">
    <property type="protein sequence ID" value="RVD92800.1"/>
    <property type="molecule type" value="Genomic_DNA"/>
</dbReference>
<gene>
    <name evidence="2" type="ORF">TUBRATIS_006840</name>
</gene>
<feature type="transmembrane region" description="Helical" evidence="1">
    <location>
        <begin position="55"/>
        <end position="75"/>
    </location>
</feature>
<protein>
    <submittedName>
        <fullName evidence="2">Uncharacterized protein</fullName>
    </submittedName>
</protein>
<keyword evidence="3" id="KW-1185">Reference proteome</keyword>
<reference evidence="2 3" key="1">
    <citation type="submission" date="2018-10" db="EMBL/GenBank/DDBJ databases">
        <title>Draft genome sequence of the microsporidian Tubulinosema ratisbonensis.</title>
        <authorList>
            <person name="Polonais V."/>
            <person name="Peyretaillade E."/>
            <person name="Niehus S."/>
            <person name="Wawrzyniak I."/>
            <person name="Franchet A."/>
            <person name="Gaspin C."/>
            <person name="Reichstadt M."/>
            <person name="Belser C."/>
            <person name="Labadie K."/>
            <person name="Delbac F."/>
            <person name="Ferrandon D."/>
        </authorList>
    </citation>
    <scope>NUCLEOTIDE SEQUENCE [LARGE SCALE GENOMIC DNA]</scope>
    <source>
        <strain evidence="2 3">Franzen</strain>
    </source>
</reference>
<name>A0A437ANP3_9MICR</name>
<dbReference type="Proteomes" id="UP000282876">
    <property type="component" value="Unassembled WGS sequence"/>
</dbReference>
<feature type="transmembrane region" description="Helical" evidence="1">
    <location>
        <begin position="95"/>
        <end position="113"/>
    </location>
</feature>
<evidence type="ECO:0000313" key="3">
    <source>
        <dbReference type="Proteomes" id="UP000282876"/>
    </source>
</evidence>
<feature type="transmembrane region" description="Helical" evidence="1">
    <location>
        <begin position="125"/>
        <end position="144"/>
    </location>
</feature>
<accession>A0A437ANP3</accession>
<evidence type="ECO:0000256" key="1">
    <source>
        <dbReference type="SAM" id="Phobius"/>
    </source>
</evidence>
<comment type="caution">
    <text evidence="2">The sequence shown here is derived from an EMBL/GenBank/DDBJ whole genome shotgun (WGS) entry which is preliminary data.</text>
</comment>
<feature type="transmembrane region" description="Helical" evidence="1">
    <location>
        <begin position="151"/>
        <end position="171"/>
    </location>
</feature>
<proteinExistence type="predicted"/>